<reference evidence="3" key="1">
    <citation type="journal article" date="2017" name="Nucleic Acids Res.">
        <title>Proteogenomics produces comprehensive and highly accurate protein-coding gene annotation in a complete genome assembly of Malassezia sympodialis.</title>
        <authorList>
            <person name="Zhu Y."/>
            <person name="Engstroem P.G."/>
            <person name="Tellgren-Roth C."/>
            <person name="Baudo C.D."/>
            <person name="Kennell J.C."/>
            <person name="Sun S."/>
            <person name="Billmyre R.B."/>
            <person name="Schroeder M.S."/>
            <person name="Andersson A."/>
            <person name="Holm T."/>
            <person name="Sigurgeirsson B."/>
            <person name="Wu G."/>
            <person name="Sankaranarayanan S.R."/>
            <person name="Siddharthan R."/>
            <person name="Sanyal K."/>
            <person name="Lundeberg J."/>
            <person name="Nystedt B."/>
            <person name="Boekhout T."/>
            <person name="Dawson T.L. Jr."/>
            <person name="Heitman J."/>
            <person name="Scheynius A."/>
            <person name="Lehtioe J."/>
        </authorList>
    </citation>
    <scope>NUCLEOTIDE SEQUENCE [LARGE SCALE GENOMIC DNA]</scope>
    <source>
        <strain evidence="3">ATCC 42132</strain>
    </source>
</reference>
<dbReference type="GO" id="GO:0032543">
    <property type="term" value="P:mitochondrial translation"/>
    <property type="evidence" value="ECO:0007669"/>
    <property type="project" value="TreeGrafter"/>
</dbReference>
<feature type="compositionally biased region" description="Basic residues" evidence="1">
    <location>
        <begin position="266"/>
        <end position="283"/>
    </location>
</feature>
<organism evidence="2 3">
    <name type="scientific">Malassezia sympodialis (strain ATCC 42132)</name>
    <name type="common">Atopic eczema-associated yeast</name>
    <dbReference type="NCBI Taxonomy" id="1230383"/>
    <lineage>
        <taxon>Eukaryota</taxon>
        <taxon>Fungi</taxon>
        <taxon>Dikarya</taxon>
        <taxon>Basidiomycota</taxon>
        <taxon>Ustilaginomycotina</taxon>
        <taxon>Malasseziomycetes</taxon>
        <taxon>Malasseziales</taxon>
        <taxon>Malasseziaceae</taxon>
        <taxon>Malassezia</taxon>
    </lineage>
</organism>
<protein>
    <recommendedName>
        <fullName evidence="4">37S ribosomal protein S35, mitochondrial</fullName>
    </recommendedName>
</protein>
<gene>
    <name evidence="2" type="ORF">MSYG_2236</name>
</gene>
<dbReference type="GO" id="GO:0005763">
    <property type="term" value="C:mitochondrial small ribosomal subunit"/>
    <property type="evidence" value="ECO:0007669"/>
    <property type="project" value="TreeGrafter"/>
</dbReference>
<dbReference type="OMA" id="NWIGDTP"/>
<proteinExistence type="predicted"/>
<dbReference type="AlphaFoldDB" id="A0A1M8A6N2"/>
<evidence type="ECO:0000313" key="3">
    <source>
        <dbReference type="Proteomes" id="UP000186303"/>
    </source>
</evidence>
<feature type="compositionally biased region" description="Basic residues" evidence="1">
    <location>
        <begin position="38"/>
        <end position="48"/>
    </location>
</feature>
<sequence>MMRAGGVPVRGSMGPSAWRMYATRSASEPRVPAQQAQRRGRDRLRRLLPRGPLPPYREWLKGDAERFRYPAPGNGPHWIGTTPFPLNPAFHPPPPVHQQVRDDMWKLHTQDPQQWTVRSLSSKFRLSLERTESVLRLKALEEEFVQEGKPLQTELQRHMERLLGARPTFTVGTRPVPISAPHSPRGAPYEELSEGTDPSTYKSPLADAIRESNRAHRRTMAELPTGAPNLTSESRAVPASRDGRAPLRVVRVAADSYMGIGTVERNRKRAARRAQQRAKRAQA</sequence>
<evidence type="ECO:0000313" key="2">
    <source>
        <dbReference type="EMBL" id="SHO77894.1"/>
    </source>
</evidence>
<dbReference type="OrthoDB" id="10052321at2759"/>
<dbReference type="GO" id="GO:0003735">
    <property type="term" value="F:structural constituent of ribosome"/>
    <property type="evidence" value="ECO:0007669"/>
    <property type="project" value="TreeGrafter"/>
</dbReference>
<feature type="region of interest" description="Disordered" evidence="1">
    <location>
        <begin position="220"/>
        <end position="242"/>
    </location>
</feature>
<feature type="region of interest" description="Disordered" evidence="1">
    <location>
        <begin position="23"/>
        <end position="49"/>
    </location>
</feature>
<dbReference type="EMBL" id="LT671823">
    <property type="protein sequence ID" value="SHO77894.1"/>
    <property type="molecule type" value="Genomic_DNA"/>
</dbReference>
<feature type="region of interest" description="Disordered" evidence="1">
    <location>
        <begin position="170"/>
        <end position="202"/>
    </location>
</feature>
<dbReference type="InterPro" id="IPR021036">
    <property type="entry name" value="Ribosomal_mS45"/>
</dbReference>
<dbReference type="VEuPathDB" id="FungiDB:MSYG_2236"/>
<dbReference type="PANTHER" id="PTHR28158:SF1">
    <property type="entry name" value="SMALL RIBOSOMAL SUBUNIT PROTEIN MS45"/>
    <property type="match status" value="1"/>
</dbReference>
<accession>A0A1M8A6N2</accession>
<dbReference type="Pfam" id="PF12298">
    <property type="entry name" value="Bot1p"/>
    <property type="match status" value="1"/>
</dbReference>
<keyword evidence="3" id="KW-1185">Reference proteome</keyword>
<name>A0A1M8A6N2_MALS4</name>
<evidence type="ECO:0008006" key="4">
    <source>
        <dbReference type="Google" id="ProtNLM"/>
    </source>
</evidence>
<evidence type="ECO:0000256" key="1">
    <source>
        <dbReference type="SAM" id="MobiDB-lite"/>
    </source>
</evidence>
<dbReference type="Proteomes" id="UP000186303">
    <property type="component" value="Chromosome 3"/>
</dbReference>
<dbReference type="PANTHER" id="PTHR28158">
    <property type="entry name" value="37S RIBOSOMAL PROTEIN S35, MITOCHONDRIAL"/>
    <property type="match status" value="1"/>
</dbReference>
<feature type="region of interest" description="Disordered" evidence="1">
    <location>
        <begin position="264"/>
        <end position="283"/>
    </location>
</feature>